<dbReference type="SUPFAM" id="SSF51621">
    <property type="entry name" value="Phosphoenolpyruvate/pyruvate domain"/>
    <property type="match status" value="1"/>
</dbReference>
<feature type="active site" description="Proton acceptor" evidence="7 8">
    <location>
        <position position="158"/>
    </location>
</feature>
<dbReference type="UniPathway" id="UPA00028">
    <property type="reaction ID" value="UER00003"/>
</dbReference>
<comment type="subunit">
    <text evidence="3 7">Homodecamer; pentamer of dimers.</text>
</comment>
<dbReference type="GO" id="GO:0032259">
    <property type="term" value="P:methylation"/>
    <property type="evidence" value="ECO:0007669"/>
    <property type="project" value="UniProtKB-KW"/>
</dbReference>
<proteinExistence type="inferred from homology"/>
<dbReference type="GO" id="GO:0003864">
    <property type="term" value="F:3-methyl-2-oxobutanoate hydroxymethyltransferase activity"/>
    <property type="evidence" value="ECO:0007669"/>
    <property type="project" value="UniProtKB-UniRule"/>
</dbReference>
<comment type="function">
    <text evidence="6 7">Catalyzes the reversible reaction in which hydroxymethyl group from 5,10-methylenetetrahydrofolate is transferred onto alpha-ketoisovalerate to form ketopantoate.</text>
</comment>
<keyword evidence="7 10" id="KW-0479">Metal-binding</keyword>
<comment type="cofactor">
    <cofactor evidence="7 10">
        <name>Mg(2+)</name>
        <dbReference type="ChEBI" id="CHEBI:18420"/>
    </cofactor>
    <text evidence="7 10">Binds 1 Mg(2+) ion per subunit.</text>
</comment>
<evidence type="ECO:0000256" key="9">
    <source>
        <dbReference type="PIRSR" id="PIRSR000388-2"/>
    </source>
</evidence>
<evidence type="ECO:0000256" key="1">
    <source>
        <dbReference type="ARBA" id="ARBA00005033"/>
    </source>
</evidence>
<keyword evidence="4 7" id="KW-0566">Pantothenate biosynthesis</keyword>
<evidence type="ECO:0000256" key="8">
    <source>
        <dbReference type="PIRSR" id="PIRSR000388-1"/>
    </source>
</evidence>
<dbReference type="InterPro" id="IPR003700">
    <property type="entry name" value="Pantoate_hydroxy_MeTrfase"/>
</dbReference>
<evidence type="ECO:0000313" key="12">
    <source>
        <dbReference type="Proteomes" id="UP000562395"/>
    </source>
</evidence>
<dbReference type="PIRSF" id="PIRSF000388">
    <property type="entry name" value="Pantoate_hydroxy_MeTrfase"/>
    <property type="match status" value="1"/>
</dbReference>
<accession>A0A7W5ZW51</accession>
<keyword evidence="12" id="KW-1185">Reference proteome</keyword>
<dbReference type="Gene3D" id="3.20.20.60">
    <property type="entry name" value="Phosphoenolpyruvate-binding domains"/>
    <property type="match status" value="1"/>
</dbReference>
<keyword evidence="11" id="KW-0489">Methyltransferase</keyword>
<comment type="similarity">
    <text evidence="2 7">Belongs to the PanB family.</text>
</comment>
<dbReference type="InterPro" id="IPR040442">
    <property type="entry name" value="Pyrv_kinase-like_dom_sf"/>
</dbReference>
<protein>
    <recommendedName>
        <fullName evidence="7">3-methyl-2-oxobutanoate hydroxymethyltransferase</fullName>
        <ecNumber evidence="7">2.1.2.11</ecNumber>
    </recommendedName>
    <alternativeName>
        <fullName evidence="7">Ketopantoate hydroxymethyltransferase</fullName>
        <shortName evidence="7">KPHMT</shortName>
    </alternativeName>
</protein>
<feature type="binding site" evidence="7 10">
    <location>
        <position position="84"/>
    </location>
    <ligand>
        <name>Mg(2+)</name>
        <dbReference type="ChEBI" id="CHEBI:18420"/>
    </ligand>
</feature>
<feature type="binding site" evidence="7 9">
    <location>
        <position position="52"/>
    </location>
    <ligand>
        <name>3-methyl-2-oxobutanoate</name>
        <dbReference type="ChEBI" id="CHEBI:11851"/>
    </ligand>
</feature>
<name>A0A7W5ZW51_9SPHN</name>
<dbReference type="FunFam" id="3.20.20.60:FF:000003">
    <property type="entry name" value="3-methyl-2-oxobutanoate hydroxymethyltransferase"/>
    <property type="match status" value="1"/>
</dbReference>
<evidence type="ECO:0000256" key="5">
    <source>
        <dbReference type="ARBA" id="ARBA00022679"/>
    </source>
</evidence>
<reference evidence="11 12" key="1">
    <citation type="submission" date="2020-08" db="EMBL/GenBank/DDBJ databases">
        <title>Genomic Encyclopedia of Type Strains, Phase IV (KMG-IV): sequencing the most valuable type-strain genomes for metagenomic binning, comparative biology and taxonomic classification.</title>
        <authorList>
            <person name="Goeker M."/>
        </authorList>
    </citation>
    <scope>NUCLEOTIDE SEQUENCE [LARGE SCALE GENOMIC DNA]</scope>
    <source>
        <strain evidence="11 12">DSM 14552</strain>
    </source>
</reference>
<dbReference type="Pfam" id="PF02548">
    <property type="entry name" value="Pantoate_transf"/>
    <property type="match status" value="1"/>
</dbReference>
<keyword evidence="5 7" id="KW-0808">Transferase</keyword>
<evidence type="ECO:0000256" key="6">
    <source>
        <dbReference type="ARBA" id="ARBA00056497"/>
    </source>
</evidence>
<evidence type="ECO:0000256" key="2">
    <source>
        <dbReference type="ARBA" id="ARBA00008676"/>
    </source>
</evidence>
<dbReference type="PANTHER" id="PTHR20881">
    <property type="entry name" value="3-METHYL-2-OXOBUTANOATE HYDROXYMETHYLTRANSFERASE"/>
    <property type="match status" value="1"/>
</dbReference>
<dbReference type="InterPro" id="IPR015813">
    <property type="entry name" value="Pyrv/PenolPyrv_kinase-like_dom"/>
</dbReference>
<evidence type="ECO:0000256" key="3">
    <source>
        <dbReference type="ARBA" id="ARBA00011424"/>
    </source>
</evidence>
<dbReference type="GO" id="GO:0000287">
    <property type="term" value="F:magnesium ion binding"/>
    <property type="evidence" value="ECO:0007669"/>
    <property type="project" value="TreeGrafter"/>
</dbReference>
<evidence type="ECO:0000256" key="10">
    <source>
        <dbReference type="PIRSR" id="PIRSR000388-3"/>
    </source>
</evidence>
<evidence type="ECO:0000256" key="7">
    <source>
        <dbReference type="HAMAP-Rule" id="MF_00156"/>
    </source>
</evidence>
<keyword evidence="7 10" id="KW-0460">Magnesium</keyword>
<comment type="catalytic activity">
    <reaction evidence="7">
        <text>(6R)-5,10-methylene-5,6,7,8-tetrahydrofolate + 3-methyl-2-oxobutanoate + H2O = 2-dehydropantoate + (6S)-5,6,7,8-tetrahydrofolate</text>
        <dbReference type="Rhea" id="RHEA:11824"/>
        <dbReference type="ChEBI" id="CHEBI:11561"/>
        <dbReference type="ChEBI" id="CHEBI:11851"/>
        <dbReference type="ChEBI" id="CHEBI:15377"/>
        <dbReference type="ChEBI" id="CHEBI:15636"/>
        <dbReference type="ChEBI" id="CHEBI:57453"/>
        <dbReference type="EC" id="2.1.2.11"/>
    </reaction>
</comment>
<dbReference type="CDD" id="cd06557">
    <property type="entry name" value="KPHMT-like"/>
    <property type="match status" value="1"/>
</dbReference>
<feature type="binding site" evidence="7 9">
    <location>
        <begin position="13"/>
        <end position="14"/>
    </location>
    <ligand>
        <name>3-methyl-2-oxobutanoate</name>
        <dbReference type="ChEBI" id="CHEBI:11851"/>
    </ligand>
</feature>
<dbReference type="GO" id="GO:0015940">
    <property type="term" value="P:pantothenate biosynthetic process"/>
    <property type="evidence" value="ECO:0007669"/>
    <property type="project" value="UniProtKB-UniRule"/>
</dbReference>
<dbReference type="PANTHER" id="PTHR20881:SF0">
    <property type="entry name" value="3-METHYL-2-OXOBUTANOATE HYDROXYMETHYLTRANSFERASE"/>
    <property type="match status" value="1"/>
</dbReference>
<feature type="binding site" evidence="7 10">
    <location>
        <position position="52"/>
    </location>
    <ligand>
        <name>Mg(2+)</name>
        <dbReference type="ChEBI" id="CHEBI:18420"/>
    </ligand>
</feature>
<comment type="pathway">
    <text evidence="1 7">Cofactor biosynthesis; (R)-pantothenate biosynthesis; (R)-pantoate from 3-methyl-2-oxobutanoate: step 1/2.</text>
</comment>
<dbReference type="NCBIfam" id="TIGR00222">
    <property type="entry name" value="panB"/>
    <property type="match status" value="1"/>
</dbReference>
<gene>
    <name evidence="7" type="primary">panB</name>
    <name evidence="11" type="ORF">GGQ88_000799</name>
</gene>
<organism evidence="11 12">
    <name type="scientific">Novosphingobium hassiacum</name>
    <dbReference type="NCBI Taxonomy" id="173676"/>
    <lineage>
        <taxon>Bacteria</taxon>
        <taxon>Pseudomonadati</taxon>
        <taxon>Pseudomonadota</taxon>
        <taxon>Alphaproteobacteria</taxon>
        <taxon>Sphingomonadales</taxon>
        <taxon>Sphingomonadaceae</taxon>
        <taxon>Novosphingobium</taxon>
    </lineage>
</organism>
<dbReference type="Proteomes" id="UP000562395">
    <property type="component" value="Unassembled WGS sequence"/>
</dbReference>
<keyword evidence="7" id="KW-0963">Cytoplasm</keyword>
<dbReference type="NCBIfam" id="NF001452">
    <property type="entry name" value="PRK00311.1"/>
    <property type="match status" value="1"/>
</dbReference>
<dbReference type="EC" id="2.1.2.11" evidence="7"/>
<dbReference type="EMBL" id="JACICY010000001">
    <property type="protein sequence ID" value="MBB3859559.1"/>
    <property type="molecule type" value="Genomic_DNA"/>
</dbReference>
<dbReference type="GO" id="GO:0005737">
    <property type="term" value="C:cytoplasm"/>
    <property type="evidence" value="ECO:0007669"/>
    <property type="project" value="UniProtKB-SubCell"/>
</dbReference>
<comment type="caution">
    <text evidence="11">The sequence shown here is derived from an EMBL/GenBank/DDBJ whole genome shotgun (WGS) entry which is preliminary data.</text>
</comment>
<feature type="binding site" evidence="7 9">
    <location>
        <position position="82"/>
    </location>
    <ligand>
        <name>3-methyl-2-oxobutanoate</name>
        <dbReference type="ChEBI" id="CHEBI:11851"/>
    </ligand>
</feature>
<evidence type="ECO:0000313" key="11">
    <source>
        <dbReference type="EMBL" id="MBB3859559.1"/>
    </source>
</evidence>
<dbReference type="AlphaFoldDB" id="A0A7W5ZW51"/>
<evidence type="ECO:0000256" key="4">
    <source>
        <dbReference type="ARBA" id="ARBA00022655"/>
    </source>
</evidence>
<sequence>MADPHCDVLLVGDSLGNVLYGFDTTLPVTLDMMIMHGRAVVIASRRALVVVDMPFASYEASKEQAFASAARVMQETGCGAVKLEGGVHFAETIAFLVARGIPVMGHVGLTPQSIHTIGSFRSQGKAEAAALGSSNQPGPIETDAIAVAEAGAFSMVIEAVVEPLARHISERVAVPTIGIGASWACDGQVLVLEDMLGMTERTARFVRRFADLGSEADAAIGAFADAVRKGAFPAREHLYGLQEPSLSPKTVV</sequence>
<dbReference type="GO" id="GO:0008168">
    <property type="term" value="F:methyltransferase activity"/>
    <property type="evidence" value="ECO:0007669"/>
    <property type="project" value="UniProtKB-KW"/>
</dbReference>
<comment type="subcellular location">
    <subcellularLocation>
        <location evidence="7">Cytoplasm</location>
    </subcellularLocation>
</comment>
<dbReference type="HAMAP" id="MF_00156">
    <property type="entry name" value="PanB"/>
    <property type="match status" value="1"/>
</dbReference>
<feature type="binding site" evidence="7 10">
    <location>
        <position position="13"/>
    </location>
    <ligand>
        <name>Mg(2+)</name>
        <dbReference type="ChEBI" id="CHEBI:18420"/>
    </ligand>
</feature>